<name>A0A7Z2GM58_9BURK</name>
<dbReference type="OrthoDB" id="9087853at2"/>
<accession>A0A7Z2GM58</accession>
<gene>
    <name evidence="1" type="ORF">FAZ98_21845</name>
</gene>
<proteinExistence type="predicted"/>
<dbReference type="RefSeq" id="WP_158953723.1">
    <property type="nucleotide sequence ID" value="NZ_CP046914.1"/>
</dbReference>
<reference evidence="1 2" key="1">
    <citation type="submission" date="2019-12" db="EMBL/GenBank/DDBJ databases">
        <title>Paraburkholderia acidiphila 7Q-K02 sp. nov and Paraburkholderia acidisoli DHF22 sp. nov., two strains isolated from forest soil.</title>
        <authorList>
            <person name="Gao Z."/>
            <person name="Qiu L."/>
        </authorList>
    </citation>
    <scope>NUCLEOTIDE SEQUENCE [LARGE SCALE GENOMIC DNA]</scope>
    <source>
        <strain evidence="1 2">DHF22</strain>
    </source>
</reference>
<evidence type="ECO:0000313" key="1">
    <source>
        <dbReference type="EMBL" id="QGZ64366.1"/>
    </source>
</evidence>
<dbReference type="AlphaFoldDB" id="A0A7Z2GM58"/>
<sequence length="142" mass="16782">MKIAYRDGWGLRDEDKATLQARLRRTTFAVRGEDGRHRLEEQCRPWKPLTRGEITAESVHLDYEHLRRWCNDQWYWVGLVVELLDDEVEPVDDVCDSLWGMESEDDDYLRETAHGMAEGLAQGLLQEAGERRYWNERDVETV</sequence>
<dbReference type="Proteomes" id="UP000433577">
    <property type="component" value="Chromosome 2"/>
</dbReference>
<dbReference type="EMBL" id="CP046914">
    <property type="protein sequence ID" value="QGZ64366.1"/>
    <property type="molecule type" value="Genomic_DNA"/>
</dbReference>
<protein>
    <submittedName>
        <fullName evidence="1">Uncharacterized protein</fullName>
    </submittedName>
</protein>
<evidence type="ECO:0000313" key="2">
    <source>
        <dbReference type="Proteomes" id="UP000433577"/>
    </source>
</evidence>
<organism evidence="1 2">
    <name type="scientific">Paraburkholderia acidisoli</name>
    <dbReference type="NCBI Taxonomy" id="2571748"/>
    <lineage>
        <taxon>Bacteria</taxon>
        <taxon>Pseudomonadati</taxon>
        <taxon>Pseudomonadota</taxon>
        <taxon>Betaproteobacteria</taxon>
        <taxon>Burkholderiales</taxon>
        <taxon>Burkholderiaceae</taxon>
        <taxon>Paraburkholderia</taxon>
    </lineage>
</organism>
<dbReference type="KEGG" id="pacs:FAZ98_21845"/>
<keyword evidence="2" id="KW-1185">Reference proteome</keyword>